<sequence>MACDITRVFTSTVRALSTSSMSQKSSTASSVAIEGHALPPTTDTFSSRAHRLHSELVTVRQHLAHAGELSRALATNDSARQRMYHEVAKVINSALEQCGQLLQQLQRCRSGGEAGKGQASEHRKAVCRSLEEFLKSLQKARDEQVSTYCRRVELACRLGEIPPSSHQESYFSSVIRKRGGSSGGIGSSSGGDTSWLFSTPPQNAEALPPDSLSEAELKQLEMENAEVYLHFLSERNEIQRLGSQISEIGRLQAVVTESLLEQAELSCRPLRRMLLSGSTQIRAFYVTGHHRQIVVTGIQPTGYPHLGNYFGMIKPCVRLQSEGSVDQFFLLIADLHALTKHTPNNDRAQSTLKLGSALLACGIDPALRSEDSTAKRKTILFPQSSVTGHCELAWILASQCTVNSIESVCVVIHIIKKAQSPLILHPQRLAHLPQWREKSEASGEVGASVGLFTYPLLMAADVLLYAADFVPVGADQITHLELTRDLARVTLTHWPALQGLLKSPCLKLTETPKVYNLREPTKKMSKSMGPDSGVIWLTDPPDTVQSKVTRAQTDSIRQLTYDPVTRPGVANLMQIFAAAKDVPIQEAVEQLVKLSKVELKNVVTDVIVEELTPIRTRLAELESSGLVQNALSAGARIANLVASQNLRKIKEVIGLHCY</sequence>
<dbReference type="GeneID" id="36341735"/>
<organism evidence="11 12">
    <name type="scientific">Echinococcus granulosus</name>
    <name type="common">Hydatid tapeworm</name>
    <dbReference type="NCBI Taxonomy" id="6210"/>
    <lineage>
        <taxon>Eukaryota</taxon>
        <taxon>Metazoa</taxon>
        <taxon>Spiralia</taxon>
        <taxon>Lophotrochozoa</taxon>
        <taxon>Platyhelminthes</taxon>
        <taxon>Cestoda</taxon>
        <taxon>Eucestoda</taxon>
        <taxon>Cyclophyllidea</taxon>
        <taxon>Taeniidae</taxon>
        <taxon>Echinococcus</taxon>
        <taxon>Echinococcus granulosus group</taxon>
    </lineage>
</organism>
<dbReference type="InterPro" id="IPR014729">
    <property type="entry name" value="Rossmann-like_a/b/a_fold"/>
</dbReference>
<dbReference type="SUPFAM" id="SSF52374">
    <property type="entry name" value="Nucleotidylyl transferase"/>
    <property type="match status" value="1"/>
</dbReference>
<dbReference type="EC" id="6.1.1.2" evidence="3"/>
<evidence type="ECO:0000256" key="5">
    <source>
        <dbReference type="ARBA" id="ARBA00022741"/>
    </source>
</evidence>
<dbReference type="InterPro" id="IPR001412">
    <property type="entry name" value="aa-tRNA-synth_I_CS"/>
</dbReference>
<comment type="subcellular location">
    <subcellularLocation>
        <location evidence="1">Mitochondrion</location>
    </subcellularLocation>
</comment>
<dbReference type="CTD" id="36341735"/>
<evidence type="ECO:0000256" key="8">
    <source>
        <dbReference type="ARBA" id="ARBA00023146"/>
    </source>
</evidence>
<evidence type="ECO:0000256" key="9">
    <source>
        <dbReference type="ARBA" id="ARBA00030268"/>
    </source>
</evidence>
<feature type="compositionally biased region" description="Low complexity" evidence="10">
    <location>
        <begin position="19"/>
        <end position="30"/>
    </location>
</feature>
<dbReference type="Gene3D" id="3.40.50.620">
    <property type="entry name" value="HUPs"/>
    <property type="match status" value="1"/>
</dbReference>
<evidence type="ECO:0000256" key="4">
    <source>
        <dbReference type="ARBA" id="ARBA00022598"/>
    </source>
</evidence>
<evidence type="ECO:0000256" key="3">
    <source>
        <dbReference type="ARBA" id="ARBA00013161"/>
    </source>
</evidence>
<dbReference type="NCBIfam" id="TIGR00233">
    <property type="entry name" value="trpS"/>
    <property type="match status" value="1"/>
</dbReference>
<dbReference type="PRINTS" id="PR01039">
    <property type="entry name" value="TRNASYNTHTRP"/>
</dbReference>
<dbReference type="CDD" id="cd00806">
    <property type="entry name" value="TrpRS_core"/>
    <property type="match status" value="1"/>
</dbReference>
<evidence type="ECO:0000313" key="12">
    <source>
        <dbReference type="Proteomes" id="UP000019149"/>
    </source>
</evidence>
<keyword evidence="5" id="KW-0547">Nucleotide-binding</keyword>
<comment type="similarity">
    <text evidence="2">Belongs to the class-I aminoacyl-tRNA synthetase family.</text>
</comment>
<dbReference type="FunFam" id="1.10.240.10:FF:000002">
    <property type="entry name" value="Tryptophan--tRNA ligase"/>
    <property type="match status" value="1"/>
</dbReference>
<accession>W6ULW8</accession>
<reference evidence="11 12" key="1">
    <citation type="journal article" date="2013" name="Nat. Genet.">
        <title>The genome of the hydatid tapeworm Echinococcus granulosus.</title>
        <authorList>
            <person name="Zheng H."/>
            <person name="Zhang W."/>
            <person name="Zhang L."/>
            <person name="Zhang Z."/>
            <person name="Li J."/>
            <person name="Lu G."/>
            <person name="Zhu Y."/>
            <person name="Wang Y."/>
            <person name="Huang Y."/>
            <person name="Liu J."/>
            <person name="Kang H."/>
            <person name="Chen J."/>
            <person name="Wang L."/>
            <person name="Chen A."/>
            <person name="Yu S."/>
            <person name="Gao Z."/>
            <person name="Jin L."/>
            <person name="Gu W."/>
            <person name="Wang Z."/>
            <person name="Zhao L."/>
            <person name="Shi B."/>
            <person name="Wen H."/>
            <person name="Lin R."/>
            <person name="Jones M.K."/>
            <person name="Brejova B."/>
            <person name="Vinar T."/>
            <person name="Zhao G."/>
            <person name="McManus D.P."/>
            <person name="Chen Z."/>
            <person name="Zhou Y."/>
            <person name="Wang S."/>
        </authorList>
    </citation>
    <scope>NUCLEOTIDE SEQUENCE [LARGE SCALE GENOMIC DNA]</scope>
</reference>
<dbReference type="PROSITE" id="PS00178">
    <property type="entry name" value="AA_TRNA_LIGASE_I"/>
    <property type="match status" value="1"/>
</dbReference>
<dbReference type="PANTHER" id="PTHR43766:SF1">
    <property type="entry name" value="TRYPTOPHAN--TRNA LIGASE, MITOCHONDRIAL"/>
    <property type="match status" value="1"/>
</dbReference>
<name>W6ULW8_ECHGR</name>
<dbReference type="OrthoDB" id="15808at2759"/>
<proteinExistence type="inferred from homology"/>
<keyword evidence="4" id="KW-0436">Ligase</keyword>
<dbReference type="InterPro" id="IPR002306">
    <property type="entry name" value="Trp-tRNA-ligase"/>
</dbReference>
<feature type="region of interest" description="Disordered" evidence="10">
    <location>
        <begin position="19"/>
        <end position="45"/>
    </location>
</feature>
<evidence type="ECO:0000256" key="2">
    <source>
        <dbReference type="ARBA" id="ARBA00005594"/>
    </source>
</evidence>
<dbReference type="Gene3D" id="1.10.240.10">
    <property type="entry name" value="Tyrosyl-Transfer RNA Synthetase"/>
    <property type="match status" value="1"/>
</dbReference>
<evidence type="ECO:0000256" key="7">
    <source>
        <dbReference type="ARBA" id="ARBA00022917"/>
    </source>
</evidence>
<dbReference type="RefSeq" id="XP_024350353.1">
    <property type="nucleotide sequence ID" value="XM_024495269.1"/>
</dbReference>
<evidence type="ECO:0000256" key="6">
    <source>
        <dbReference type="ARBA" id="ARBA00022840"/>
    </source>
</evidence>
<comment type="caution">
    <text evidence="11">The sequence shown here is derived from an EMBL/GenBank/DDBJ whole genome shotgun (WGS) entry which is preliminary data.</text>
</comment>
<evidence type="ECO:0000313" key="11">
    <source>
        <dbReference type="EMBL" id="EUB59157.1"/>
    </source>
</evidence>
<dbReference type="Proteomes" id="UP000019149">
    <property type="component" value="Unassembled WGS sequence"/>
</dbReference>
<dbReference type="InterPro" id="IPR002305">
    <property type="entry name" value="aa-tRNA-synth_Ic"/>
</dbReference>
<keyword evidence="8" id="KW-0030">Aminoacyl-tRNA synthetase</keyword>
<dbReference type="KEGG" id="egl:EGR_06020"/>
<dbReference type="InterPro" id="IPR050203">
    <property type="entry name" value="Trp-tRNA_synthetase"/>
</dbReference>
<dbReference type="GO" id="GO:0005524">
    <property type="term" value="F:ATP binding"/>
    <property type="evidence" value="ECO:0007669"/>
    <property type="project" value="UniProtKB-KW"/>
</dbReference>
<keyword evidence="7" id="KW-0648">Protein biosynthesis</keyword>
<protein>
    <recommendedName>
        <fullName evidence="3">tryptophan--tRNA ligase</fullName>
        <ecNumber evidence="3">6.1.1.2</ecNumber>
    </recommendedName>
    <alternativeName>
        <fullName evidence="9">Tryptophanyl-tRNA synthetase</fullName>
    </alternativeName>
</protein>
<gene>
    <name evidence="11" type="ORF">EGR_06020</name>
</gene>
<evidence type="ECO:0000256" key="10">
    <source>
        <dbReference type="SAM" id="MobiDB-lite"/>
    </source>
</evidence>
<dbReference type="AlphaFoldDB" id="W6ULW8"/>
<keyword evidence="6" id="KW-0067">ATP-binding</keyword>
<dbReference type="Pfam" id="PF00579">
    <property type="entry name" value="tRNA-synt_1b"/>
    <property type="match status" value="1"/>
</dbReference>
<dbReference type="GO" id="GO:0070183">
    <property type="term" value="P:mitochondrial tryptophanyl-tRNA aminoacylation"/>
    <property type="evidence" value="ECO:0007669"/>
    <property type="project" value="TreeGrafter"/>
</dbReference>
<evidence type="ECO:0000256" key="1">
    <source>
        <dbReference type="ARBA" id="ARBA00004173"/>
    </source>
</evidence>
<feature type="region of interest" description="Disordered" evidence="10">
    <location>
        <begin position="181"/>
        <end position="208"/>
    </location>
</feature>
<keyword evidence="12" id="KW-1185">Reference proteome</keyword>
<dbReference type="EMBL" id="APAU02000049">
    <property type="protein sequence ID" value="EUB59157.1"/>
    <property type="molecule type" value="Genomic_DNA"/>
</dbReference>
<dbReference type="GO" id="GO:0005759">
    <property type="term" value="C:mitochondrial matrix"/>
    <property type="evidence" value="ECO:0007669"/>
    <property type="project" value="TreeGrafter"/>
</dbReference>
<dbReference type="PANTHER" id="PTHR43766">
    <property type="entry name" value="TRYPTOPHAN--TRNA LIGASE, MITOCHONDRIAL"/>
    <property type="match status" value="1"/>
</dbReference>
<dbReference type="STRING" id="6210.W6ULW8"/>
<dbReference type="GO" id="GO:0004830">
    <property type="term" value="F:tryptophan-tRNA ligase activity"/>
    <property type="evidence" value="ECO:0007669"/>
    <property type="project" value="UniProtKB-EC"/>
</dbReference>